<evidence type="ECO:0000313" key="3">
    <source>
        <dbReference type="Proteomes" id="UP000293764"/>
    </source>
</evidence>
<comment type="caution">
    <text evidence="2">The sequence shown here is derived from an EMBL/GenBank/DDBJ whole genome shotgun (WGS) entry which is preliminary data.</text>
</comment>
<dbReference type="Pfam" id="PF10009">
    <property type="entry name" value="DUF2252"/>
    <property type="match status" value="1"/>
</dbReference>
<name>A0A4Q5N2E8_9MICO</name>
<dbReference type="OrthoDB" id="1491115at2"/>
<keyword evidence="3" id="KW-1185">Reference proteome</keyword>
<organism evidence="2 3">
    <name type="scientific">Pengzhenrongella frigida</name>
    <dbReference type="NCBI Taxonomy" id="1259133"/>
    <lineage>
        <taxon>Bacteria</taxon>
        <taxon>Bacillati</taxon>
        <taxon>Actinomycetota</taxon>
        <taxon>Actinomycetes</taxon>
        <taxon>Micrococcales</taxon>
        <taxon>Pengzhenrongella</taxon>
    </lineage>
</organism>
<evidence type="ECO:0000313" key="2">
    <source>
        <dbReference type="EMBL" id="RYV52352.1"/>
    </source>
</evidence>
<protein>
    <submittedName>
        <fullName evidence="2">DUF2252 domain-containing protein</fullName>
    </submittedName>
</protein>
<dbReference type="InterPro" id="IPR018721">
    <property type="entry name" value="DUF2252"/>
</dbReference>
<sequence>MSGPPKATALPELPDPDYLPKRTLSERVAHGRELRAQLPHERQATWTLSPTRADPLAILDRQSAERIEDLVPIRYGRMAASPFAFFRGGAAIMAADLAGTPTSGLRAQLCGDAHLLNFGMFDTPERSLVFGLNDFDETLPGPIEWDVKRLAASVEVAARDLQFGRTERHAAVLATVRSYRAAMAGFAALRNVEVWTRRLPAKTLERQMAIAADHQTQREVRKAIRKALSRDSLTAFERLIEAHDGALRFRAAPPLVVPVEALLDQHERERYVEVMSSFLEQYRGSLPPHLRYLVESYRFARMARKVVGVGSVGTRAWVVLLIGRDASDPLLLQLKEAKPSVLEPYAGPSVYETQGRRVVEGQRFMQTASDPLLGWYRLRALDDQMHDFYVRQLWDGKSSIDVARLSPAGLVAYGEACGWTLARGHARSGDRIALAAFLGEDAAFDDAIAAFAATYADVNESDHRRLVAAIASGRVPAVSGV</sequence>
<dbReference type="RefSeq" id="WP_130101350.1">
    <property type="nucleotide sequence ID" value="NZ_SDWW01000006.1"/>
</dbReference>
<gene>
    <name evidence="2" type="ORF">EUA98_03870</name>
</gene>
<proteinExistence type="predicted"/>
<dbReference type="EMBL" id="SDWW01000006">
    <property type="protein sequence ID" value="RYV52352.1"/>
    <property type="molecule type" value="Genomic_DNA"/>
</dbReference>
<accession>A0A4Q5N2E8</accession>
<dbReference type="PANTHER" id="PTHR39441:SF1">
    <property type="entry name" value="DUF2252 DOMAIN-CONTAINING PROTEIN"/>
    <property type="match status" value="1"/>
</dbReference>
<feature type="region of interest" description="Disordered" evidence="1">
    <location>
        <begin position="1"/>
        <end position="20"/>
    </location>
</feature>
<dbReference type="PANTHER" id="PTHR39441">
    <property type="entry name" value="DUF2252 DOMAIN-CONTAINING PROTEIN"/>
    <property type="match status" value="1"/>
</dbReference>
<evidence type="ECO:0000256" key="1">
    <source>
        <dbReference type="SAM" id="MobiDB-lite"/>
    </source>
</evidence>
<dbReference type="AlphaFoldDB" id="A0A4Q5N2E8"/>
<reference evidence="2 3" key="1">
    <citation type="submission" date="2019-01" db="EMBL/GenBank/DDBJ databases">
        <title>Novel species of Cellulomonas.</title>
        <authorList>
            <person name="Liu Q."/>
            <person name="Xin Y.-H."/>
        </authorList>
    </citation>
    <scope>NUCLEOTIDE SEQUENCE [LARGE SCALE GENOMIC DNA]</scope>
    <source>
        <strain evidence="2 3">HLT2-17</strain>
    </source>
</reference>
<dbReference type="Proteomes" id="UP000293764">
    <property type="component" value="Unassembled WGS sequence"/>
</dbReference>